<name>A0ABT0QY74_9MICO</name>
<keyword evidence="1" id="KW-0472">Membrane</keyword>
<feature type="transmembrane region" description="Helical" evidence="1">
    <location>
        <begin position="116"/>
        <end position="147"/>
    </location>
</feature>
<sequence length="190" mass="20586">MSSSFAPLGKVEDRRAPIHLLRELTMPIVLVAVIIYLVYGLVTMTVPGNAAFPGPRFFPLIIVIAMTILVILQTITAVRDWRSGDLVELGEDEDQRRQSGLVVEAGTSSRMDVPSLLWIIGSFLAFAVTLEILGWIIAAALLFWGVARGFGSRTPLKDLVIGLTVSSIAYIGFDMLLGLSLPSGILGWGF</sequence>
<evidence type="ECO:0000313" key="4">
    <source>
        <dbReference type="Proteomes" id="UP001203761"/>
    </source>
</evidence>
<evidence type="ECO:0000256" key="1">
    <source>
        <dbReference type="SAM" id="Phobius"/>
    </source>
</evidence>
<dbReference type="EMBL" id="JAKNCJ010000001">
    <property type="protein sequence ID" value="MCL6422611.1"/>
    <property type="molecule type" value="Genomic_DNA"/>
</dbReference>
<feature type="domain" description="DUF1468" evidence="2">
    <location>
        <begin position="28"/>
        <end position="182"/>
    </location>
</feature>
<reference evidence="3" key="1">
    <citation type="submission" date="2022-02" db="EMBL/GenBank/DDBJ databases">
        <authorList>
            <person name="Lee M."/>
            <person name="Kim S.-J."/>
            <person name="Jung M.-Y."/>
        </authorList>
    </citation>
    <scope>NUCLEOTIDE SEQUENCE</scope>
    <source>
        <strain evidence="3">JHP9</strain>
    </source>
</reference>
<dbReference type="InterPro" id="IPR009936">
    <property type="entry name" value="DUF1468"/>
</dbReference>
<feature type="transmembrane region" description="Helical" evidence="1">
    <location>
        <begin position="57"/>
        <end position="78"/>
    </location>
</feature>
<protein>
    <submittedName>
        <fullName evidence="3">Tripartite tricarboxylate transporter TctB family protein</fullName>
    </submittedName>
</protein>
<accession>A0ABT0QY74</accession>
<evidence type="ECO:0000313" key="3">
    <source>
        <dbReference type="EMBL" id="MCL6422611.1"/>
    </source>
</evidence>
<proteinExistence type="predicted"/>
<keyword evidence="1" id="KW-0812">Transmembrane</keyword>
<keyword evidence="4" id="KW-1185">Reference proteome</keyword>
<dbReference type="Proteomes" id="UP001203761">
    <property type="component" value="Unassembled WGS sequence"/>
</dbReference>
<organism evidence="3 4">
    <name type="scientific">Brachybacterium equifaecis</name>
    <dbReference type="NCBI Taxonomy" id="2910770"/>
    <lineage>
        <taxon>Bacteria</taxon>
        <taxon>Bacillati</taxon>
        <taxon>Actinomycetota</taxon>
        <taxon>Actinomycetes</taxon>
        <taxon>Micrococcales</taxon>
        <taxon>Dermabacteraceae</taxon>
        <taxon>Brachybacterium</taxon>
    </lineage>
</organism>
<dbReference type="Pfam" id="PF07331">
    <property type="entry name" value="TctB"/>
    <property type="match status" value="1"/>
</dbReference>
<dbReference type="RefSeq" id="WP_249736706.1">
    <property type="nucleotide sequence ID" value="NZ_JAKNCJ010000001.1"/>
</dbReference>
<comment type="caution">
    <text evidence="3">The sequence shown here is derived from an EMBL/GenBank/DDBJ whole genome shotgun (WGS) entry which is preliminary data.</text>
</comment>
<gene>
    <name evidence="3" type="ORF">Bequi_04290</name>
</gene>
<evidence type="ECO:0000259" key="2">
    <source>
        <dbReference type="Pfam" id="PF07331"/>
    </source>
</evidence>
<keyword evidence="1" id="KW-1133">Transmembrane helix</keyword>
<feature type="transmembrane region" description="Helical" evidence="1">
    <location>
        <begin position="159"/>
        <end position="181"/>
    </location>
</feature>
<feature type="transmembrane region" description="Helical" evidence="1">
    <location>
        <begin position="24"/>
        <end position="45"/>
    </location>
</feature>